<evidence type="ECO:0000256" key="6">
    <source>
        <dbReference type="ARBA" id="ARBA00023136"/>
    </source>
</evidence>
<keyword evidence="5 10" id="KW-1133">Transmembrane helix</keyword>
<reference evidence="12 13" key="1">
    <citation type="submission" date="2019-07" db="EMBL/GenBank/DDBJ databases">
        <authorList>
            <person name="Jastrzebski P J."/>
            <person name="Paukszto L."/>
            <person name="Jastrzebski P J."/>
        </authorList>
    </citation>
    <scope>NUCLEOTIDE SEQUENCE [LARGE SCALE GENOMIC DNA]</scope>
    <source>
        <strain evidence="12 13">WMS-il1</strain>
    </source>
</reference>
<feature type="compositionally biased region" description="Polar residues" evidence="9">
    <location>
        <begin position="654"/>
        <end position="671"/>
    </location>
</feature>
<evidence type="ECO:0008006" key="14">
    <source>
        <dbReference type="Google" id="ProtNLM"/>
    </source>
</evidence>
<name>A0A564Z9I1_HYMDI</name>
<dbReference type="AlphaFoldDB" id="A0A564Z9I1"/>
<dbReference type="Gene3D" id="4.10.400.10">
    <property type="entry name" value="Low-density Lipoprotein Receptor"/>
    <property type="match status" value="1"/>
</dbReference>
<feature type="region of interest" description="Disordered" evidence="9">
    <location>
        <begin position="562"/>
        <end position="728"/>
    </location>
</feature>
<dbReference type="Proteomes" id="UP000321570">
    <property type="component" value="Unassembled WGS sequence"/>
</dbReference>
<accession>A0A564Z9I1</accession>
<feature type="compositionally biased region" description="Acidic residues" evidence="9">
    <location>
        <begin position="601"/>
        <end position="625"/>
    </location>
</feature>
<sequence>MFSNIFVFILLFGLTLCSSTFEFDLKNNITSLSMKNYPLTLARHDIHTWVYRAMKNDQIVIRVHKILLFPGDEIIIYDESPDAKALLAKFSTFNSSTKLISWSDKISIELTSTFNLSNPSLLNDSHIFAFEFTLEVAGYCSSNNTDRVSCESSELSRCYSALEDRCDGFWDCPTNGHDEIGCSCPTSTGFTCADFAVTEMCYSLAERCDGVYNCADKSDEAGCLESQCSLNSSRFLCLPLNASSTNSHLQTGECISLSRICDDHEDCSNAADEASELCRDSAFSPSNISSSSPPLPGTPTQTQTPMVLRKVRIAQHFASLVTKVAVEDAVVAATSRMDSRLRTLLTYVLSALLGPLLIVLTVGLMCRSSAASATAGRRSVEEARRARQQARYNSPIQRLIREEIRRRPPPPTYEEALNNSLFEEPILEGAIVPPLVSPPAIPGVLSQDRIAAVREMSMKPAPTRVDVAVSCDLLGHGVTITPSPSSLMAASPNNAVIEAAASLPRHFSRREVSTTSREDQIESVGVATTSGSSTSDGNAQTNASGLLHRWFLSALGGLRRNGNGLNGNSNSSGSSDTHFHHGSSYEQPEVSEATVVSSMHEEEEEEEEGENDPEDEYGGRDEEDDYRSMSSRRNSVDSQSDEHEDERDNERRLNSVTDGVSSNSTESTTLPQREDMVEGNRIILPRTSSNDDGSSGDVEHFPGPRTPLLHQSNTSSGSQQPAHFAGNY</sequence>
<evidence type="ECO:0000256" key="3">
    <source>
        <dbReference type="ARBA" id="ARBA00022692"/>
    </source>
</evidence>
<dbReference type="SUPFAM" id="SSF57424">
    <property type="entry name" value="LDL receptor-like module"/>
    <property type="match status" value="2"/>
</dbReference>
<organism evidence="12 13">
    <name type="scientific">Hymenolepis diminuta</name>
    <name type="common">Rat tapeworm</name>
    <dbReference type="NCBI Taxonomy" id="6216"/>
    <lineage>
        <taxon>Eukaryota</taxon>
        <taxon>Metazoa</taxon>
        <taxon>Spiralia</taxon>
        <taxon>Lophotrochozoa</taxon>
        <taxon>Platyhelminthes</taxon>
        <taxon>Cestoda</taxon>
        <taxon>Eucestoda</taxon>
        <taxon>Cyclophyllidea</taxon>
        <taxon>Hymenolepididae</taxon>
        <taxon>Hymenolepis</taxon>
    </lineage>
</organism>
<dbReference type="InterPro" id="IPR023415">
    <property type="entry name" value="LDLR_class-A_CS"/>
</dbReference>
<keyword evidence="11" id="KW-0732">Signal</keyword>
<dbReference type="GO" id="GO:0016192">
    <property type="term" value="P:vesicle-mediated transport"/>
    <property type="evidence" value="ECO:0007669"/>
    <property type="project" value="UniProtKB-ARBA"/>
</dbReference>
<feature type="compositionally biased region" description="Low complexity" evidence="9">
    <location>
        <begin position="523"/>
        <end position="535"/>
    </location>
</feature>
<feature type="transmembrane region" description="Helical" evidence="10">
    <location>
        <begin position="344"/>
        <end position="366"/>
    </location>
</feature>
<dbReference type="GO" id="GO:0005886">
    <property type="term" value="C:plasma membrane"/>
    <property type="evidence" value="ECO:0007669"/>
    <property type="project" value="TreeGrafter"/>
</dbReference>
<feature type="signal peptide" evidence="11">
    <location>
        <begin position="1"/>
        <end position="17"/>
    </location>
</feature>
<proteinExistence type="predicted"/>
<evidence type="ECO:0000256" key="11">
    <source>
        <dbReference type="SAM" id="SignalP"/>
    </source>
</evidence>
<feature type="compositionally biased region" description="Polar residues" evidence="9">
    <location>
        <begin position="709"/>
        <end position="721"/>
    </location>
</feature>
<dbReference type="PANTHER" id="PTHR24270:SF61">
    <property type="entry name" value="EGF-LIKE DOMAIN-CONTAINING PROTEIN"/>
    <property type="match status" value="1"/>
</dbReference>
<dbReference type="CDD" id="cd00112">
    <property type="entry name" value="LDLa"/>
    <property type="match status" value="2"/>
</dbReference>
<feature type="compositionally biased region" description="Basic and acidic residues" evidence="9">
    <location>
        <begin position="509"/>
        <end position="520"/>
    </location>
</feature>
<keyword evidence="3 10" id="KW-0812">Transmembrane</keyword>
<evidence type="ECO:0000256" key="7">
    <source>
        <dbReference type="ARBA" id="ARBA00023157"/>
    </source>
</evidence>
<dbReference type="PROSITE" id="PS50068">
    <property type="entry name" value="LDLRA_2"/>
    <property type="match status" value="2"/>
</dbReference>
<feature type="disulfide bond" evidence="8">
    <location>
        <begin position="208"/>
        <end position="223"/>
    </location>
</feature>
<evidence type="ECO:0000256" key="1">
    <source>
        <dbReference type="ARBA" id="ARBA00004167"/>
    </source>
</evidence>
<gene>
    <name evidence="12" type="ORF">WMSIL1_LOCUS13762</name>
</gene>
<evidence type="ECO:0000256" key="2">
    <source>
        <dbReference type="ARBA" id="ARBA00004308"/>
    </source>
</evidence>
<comment type="subcellular location">
    <subcellularLocation>
        <location evidence="2">Endomembrane system</location>
    </subcellularLocation>
    <subcellularLocation>
        <location evidence="1">Membrane</location>
        <topology evidence="1">Single-pass membrane protein</topology>
    </subcellularLocation>
</comment>
<evidence type="ECO:0000256" key="5">
    <source>
        <dbReference type="ARBA" id="ARBA00022989"/>
    </source>
</evidence>
<dbReference type="PRINTS" id="PR00261">
    <property type="entry name" value="LDLRECEPTOR"/>
</dbReference>
<keyword evidence="13" id="KW-1185">Reference proteome</keyword>
<evidence type="ECO:0000256" key="10">
    <source>
        <dbReference type="SAM" id="Phobius"/>
    </source>
</evidence>
<dbReference type="InterPro" id="IPR002172">
    <property type="entry name" value="LDrepeatLR_classA_rpt"/>
</dbReference>
<feature type="compositionally biased region" description="Low complexity" evidence="9">
    <location>
        <begin position="562"/>
        <end position="575"/>
    </location>
</feature>
<evidence type="ECO:0000256" key="4">
    <source>
        <dbReference type="ARBA" id="ARBA00022737"/>
    </source>
</evidence>
<evidence type="ECO:0000256" key="8">
    <source>
        <dbReference type="PROSITE-ProRule" id="PRU00124"/>
    </source>
</evidence>
<keyword evidence="4" id="KW-0677">Repeat</keyword>
<dbReference type="Gene3D" id="2.40.128.620">
    <property type="match status" value="1"/>
</dbReference>
<dbReference type="EMBL" id="CABIJS010000697">
    <property type="protein sequence ID" value="VUZ56052.1"/>
    <property type="molecule type" value="Genomic_DNA"/>
</dbReference>
<dbReference type="PANTHER" id="PTHR24270">
    <property type="entry name" value="LOW-DENSITY LIPOPROTEIN RECEPTOR-RELATED"/>
    <property type="match status" value="1"/>
</dbReference>
<feature type="region of interest" description="Disordered" evidence="9">
    <location>
        <begin position="508"/>
        <end position="541"/>
    </location>
</feature>
<feature type="compositionally biased region" description="Polar residues" evidence="9">
    <location>
        <begin position="628"/>
        <end position="638"/>
    </location>
</feature>
<dbReference type="InterPro" id="IPR036055">
    <property type="entry name" value="LDL_receptor-like_sf"/>
</dbReference>
<dbReference type="PROSITE" id="PS01209">
    <property type="entry name" value="LDLRA_1"/>
    <property type="match status" value="1"/>
</dbReference>
<dbReference type="SMART" id="SM00192">
    <property type="entry name" value="LDLa"/>
    <property type="match status" value="3"/>
</dbReference>
<keyword evidence="7 8" id="KW-1015">Disulfide bond</keyword>
<keyword evidence="6 10" id="KW-0472">Membrane</keyword>
<protein>
    <recommendedName>
        <fullName evidence="14">CUB domain-containing protein</fullName>
    </recommendedName>
</protein>
<dbReference type="GO" id="GO:0012505">
    <property type="term" value="C:endomembrane system"/>
    <property type="evidence" value="ECO:0007669"/>
    <property type="project" value="UniProtKB-SubCell"/>
</dbReference>
<dbReference type="InterPro" id="IPR050685">
    <property type="entry name" value="LDLR"/>
</dbReference>
<feature type="region of interest" description="Disordered" evidence="9">
    <location>
        <begin position="282"/>
        <end position="301"/>
    </location>
</feature>
<feature type="chain" id="PRO_5021880091" description="CUB domain-containing protein" evidence="11">
    <location>
        <begin position="18"/>
        <end position="728"/>
    </location>
</feature>
<evidence type="ECO:0000256" key="9">
    <source>
        <dbReference type="SAM" id="MobiDB-lite"/>
    </source>
</evidence>
<evidence type="ECO:0000313" key="13">
    <source>
        <dbReference type="Proteomes" id="UP000321570"/>
    </source>
</evidence>
<comment type="caution">
    <text evidence="8">Lacks conserved residue(s) required for the propagation of feature annotation.</text>
</comment>
<evidence type="ECO:0000313" key="12">
    <source>
        <dbReference type="EMBL" id="VUZ56052.1"/>
    </source>
</evidence>